<sequence length="263" mass="29719">MTPFKGHMANYSFGRGITQKVKDEEDRIILPEDHLKTGCTVLLPKDMKTDYVITRRTVVAESWLTNRFRYQFLGGPALIKKLEDTVRTIEPTKWYEEMKTDVNDYLKVPLPEPYKKKAPWVAEMRGLDPNQITEELGDKEAQGDNTVAALEDEELFFTDNLEEMEALKAVTPCDLVTVFCSECDELGDDTTLLACSTADHATKMTHYRCLGLDAMPEGTDTWPCSQCESGSNQSLKAKLKFPRHLNMKNIGNTCYLSSSVQGL</sequence>
<dbReference type="Proteomes" id="UP001199106">
    <property type="component" value="Unassembled WGS sequence"/>
</dbReference>
<proteinExistence type="predicted"/>
<dbReference type="SUPFAM" id="SSF57903">
    <property type="entry name" value="FYVE/PHD zinc finger"/>
    <property type="match status" value="1"/>
</dbReference>
<dbReference type="AlphaFoldDB" id="A0AAD4IAJ9"/>
<dbReference type="InterPro" id="IPR013083">
    <property type="entry name" value="Znf_RING/FYVE/PHD"/>
</dbReference>
<accession>A0AAD4IAJ9</accession>
<dbReference type="InterPro" id="IPR011011">
    <property type="entry name" value="Znf_FYVE_PHD"/>
</dbReference>
<gene>
    <name evidence="1" type="ORF">G6011_09184</name>
</gene>
<dbReference type="EMBL" id="JAANER010000004">
    <property type="protein sequence ID" value="KAG9191096.1"/>
    <property type="molecule type" value="Genomic_DNA"/>
</dbReference>
<comment type="caution">
    <text evidence="1">The sequence shown here is derived from an EMBL/GenBank/DDBJ whole genome shotgun (WGS) entry which is preliminary data.</text>
</comment>
<organism evidence="1 2">
    <name type="scientific">Alternaria panax</name>
    <dbReference type="NCBI Taxonomy" id="48097"/>
    <lineage>
        <taxon>Eukaryota</taxon>
        <taxon>Fungi</taxon>
        <taxon>Dikarya</taxon>
        <taxon>Ascomycota</taxon>
        <taxon>Pezizomycotina</taxon>
        <taxon>Dothideomycetes</taxon>
        <taxon>Pleosporomycetidae</taxon>
        <taxon>Pleosporales</taxon>
        <taxon>Pleosporineae</taxon>
        <taxon>Pleosporaceae</taxon>
        <taxon>Alternaria</taxon>
        <taxon>Alternaria sect. Panax</taxon>
    </lineage>
</organism>
<evidence type="ECO:0000313" key="2">
    <source>
        <dbReference type="Proteomes" id="UP001199106"/>
    </source>
</evidence>
<evidence type="ECO:0000313" key="1">
    <source>
        <dbReference type="EMBL" id="KAG9191096.1"/>
    </source>
</evidence>
<keyword evidence="2" id="KW-1185">Reference proteome</keyword>
<reference evidence="1" key="1">
    <citation type="submission" date="2021-07" db="EMBL/GenBank/DDBJ databases">
        <title>Genome Resource of American Ginseng Black Spot Pathogen Alternaria panax.</title>
        <authorList>
            <person name="Qiu C."/>
            <person name="Wang W."/>
            <person name="Liu Z."/>
        </authorList>
    </citation>
    <scope>NUCLEOTIDE SEQUENCE</scope>
    <source>
        <strain evidence="1">BNCC115425</strain>
    </source>
</reference>
<dbReference type="Gene3D" id="3.30.40.10">
    <property type="entry name" value="Zinc/RING finger domain, C3HC4 (zinc finger)"/>
    <property type="match status" value="1"/>
</dbReference>
<name>A0AAD4IAJ9_9PLEO</name>
<protein>
    <submittedName>
        <fullName evidence="1">Uncharacterized protein</fullName>
    </submittedName>
</protein>